<organism evidence="3 4">
    <name type="scientific">Thermospira aquatica</name>
    <dbReference type="NCBI Taxonomy" id="2828656"/>
    <lineage>
        <taxon>Bacteria</taxon>
        <taxon>Pseudomonadati</taxon>
        <taxon>Spirochaetota</taxon>
        <taxon>Spirochaetia</taxon>
        <taxon>Brevinematales</taxon>
        <taxon>Thermospiraceae</taxon>
        <taxon>Thermospira</taxon>
    </lineage>
</organism>
<reference evidence="3" key="2">
    <citation type="submission" date="2022-06" db="EMBL/GenBank/DDBJ databases">
        <title>Thermospira aquatica gen. nov., sp. nov.</title>
        <authorList>
            <person name="Ben Ali Gam Z."/>
            <person name="Labat M."/>
        </authorList>
    </citation>
    <scope>NUCLEOTIDE SEQUENCE</scope>
    <source>
        <strain evidence="3">F1F22</strain>
    </source>
</reference>
<keyword evidence="2" id="KW-0472">Membrane</keyword>
<evidence type="ECO:0000256" key="1">
    <source>
        <dbReference type="SAM" id="MobiDB-lite"/>
    </source>
</evidence>
<evidence type="ECO:0000256" key="2">
    <source>
        <dbReference type="SAM" id="Phobius"/>
    </source>
</evidence>
<sequence>MTPYPHEIFFTEFMGALVVILSVGVVFTSVYVGIFRHRSTETHEAPTSLLSQRPPEPTKSRKGSSMTDKLGQKIVNYLIEVSVSEDKNLIEDRIKKILAECEKLSQQPLPKENKEIISTVAIWAKQFNIERHLRDMKMLKFSTQIVYDKAHNDFKLMIAGK</sequence>
<dbReference type="Proteomes" id="UP001056539">
    <property type="component" value="Chromosome"/>
</dbReference>
<accession>A0AAX3BFD9</accession>
<protein>
    <submittedName>
        <fullName evidence="3">Uncharacterized protein</fullName>
    </submittedName>
</protein>
<keyword evidence="2" id="KW-1133">Transmembrane helix</keyword>
<proteinExistence type="predicted"/>
<feature type="region of interest" description="Disordered" evidence="1">
    <location>
        <begin position="43"/>
        <end position="66"/>
    </location>
</feature>
<dbReference type="EMBL" id="CP073355">
    <property type="protein sequence ID" value="URA10818.1"/>
    <property type="molecule type" value="Genomic_DNA"/>
</dbReference>
<dbReference type="KEGG" id="taqu:KDW03_03160"/>
<dbReference type="RefSeq" id="WP_271435946.1">
    <property type="nucleotide sequence ID" value="NZ_CP073355.1"/>
</dbReference>
<keyword evidence="2" id="KW-0812">Transmembrane</keyword>
<name>A0AAX3BFD9_9SPIR</name>
<dbReference type="AlphaFoldDB" id="A0AAX3BFD9"/>
<keyword evidence="4" id="KW-1185">Reference proteome</keyword>
<gene>
    <name evidence="3" type="ORF">KDW03_03160</name>
</gene>
<feature type="transmembrane region" description="Helical" evidence="2">
    <location>
        <begin position="13"/>
        <end position="34"/>
    </location>
</feature>
<evidence type="ECO:0000313" key="3">
    <source>
        <dbReference type="EMBL" id="URA10818.1"/>
    </source>
</evidence>
<reference evidence="3" key="1">
    <citation type="submission" date="2021-04" db="EMBL/GenBank/DDBJ databases">
        <authorList>
            <person name="Postec A."/>
        </authorList>
    </citation>
    <scope>NUCLEOTIDE SEQUENCE</scope>
    <source>
        <strain evidence="3">F1F22</strain>
    </source>
</reference>
<evidence type="ECO:0000313" key="4">
    <source>
        <dbReference type="Proteomes" id="UP001056539"/>
    </source>
</evidence>